<evidence type="ECO:0000256" key="6">
    <source>
        <dbReference type="SAM" id="MobiDB-lite"/>
    </source>
</evidence>
<feature type="region of interest" description="Disordered" evidence="6">
    <location>
        <begin position="300"/>
        <end position="323"/>
    </location>
</feature>
<dbReference type="GO" id="GO:0003677">
    <property type="term" value="F:DNA binding"/>
    <property type="evidence" value="ECO:0007669"/>
    <property type="project" value="UniProtKB-UniRule"/>
</dbReference>
<evidence type="ECO:0000256" key="1">
    <source>
        <dbReference type="ARBA" id="ARBA00004613"/>
    </source>
</evidence>
<feature type="compositionally biased region" description="Acidic residues" evidence="6">
    <location>
        <begin position="314"/>
        <end position="323"/>
    </location>
</feature>
<comment type="subcellular location">
    <subcellularLocation>
        <location evidence="5">Nucleus</location>
    </subcellularLocation>
    <subcellularLocation>
        <location evidence="1">Secreted</location>
    </subcellularLocation>
</comment>
<evidence type="ECO:0000259" key="7">
    <source>
        <dbReference type="PROSITE" id="PS50071"/>
    </source>
</evidence>
<dbReference type="Gene3D" id="1.10.10.60">
    <property type="entry name" value="Homeodomain-like"/>
    <property type="match status" value="1"/>
</dbReference>
<name>A0AAE9EQZ9_CAEBR</name>
<keyword evidence="9" id="KW-1185">Reference proteome</keyword>
<reference evidence="8 9" key="1">
    <citation type="submission" date="2022-04" db="EMBL/GenBank/DDBJ databases">
        <title>Chromosome-level reference genomes for two strains of Caenorhabditis briggsae: an improved platform for comparative genomics.</title>
        <authorList>
            <person name="Stevens L."/>
            <person name="Andersen E."/>
        </authorList>
    </citation>
    <scope>NUCLEOTIDE SEQUENCE [LARGE SCALE GENOMIC DNA]</scope>
    <source>
        <strain evidence="8">VX34</strain>
        <tissue evidence="8">Whole-organism</tissue>
    </source>
</reference>
<dbReference type="GO" id="GO:0005576">
    <property type="term" value="C:extracellular region"/>
    <property type="evidence" value="ECO:0007669"/>
    <property type="project" value="UniProtKB-SubCell"/>
</dbReference>
<dbReference type="InterPro" id="IPR001356">
    <property type="entry name" value="HD"/>
</dbReference>
<organism evidence="8 9">
    <name type="scientific">Caenorhabditis briggsae</name>
    <dbReference type="NCBI Taxonomy" id="6238"/>
    <lineage>
        <taxon>Eukaryota</taxon>
        <taxon>Metazoa</taxon>
        <taxon>Ecdysozoa</taxon>
        <taxon>Nematoda</taxon>
        <taxon>Chromadorea</taxon>
        <taxon>Rhabditida</taxon>
        <taxon>Rhabditina</taxon>
        <taxon>Rhabditomorpha</taxon>
        <taxon>Rhabditoidea</taxon>
        <taxon>Rhabditidae</taxon>
        <taxon>Peloderinae</taxon>
        <taxon>Caenorhabditis</taxon>
    </lineage>
</organism>
<comment type="similarity">
    <text evidence="2">Belongs to the UPF0375 family.</text>
</comment>
<keyword evidence="5" id="KW-0238">DNA-binding</keyword>
<dbReference type="InterPro" id="IPR009981">
    <property type="entry name" value="DUF1505"/>
</dbReference>
<protein>
    <recommendedName>
        <fullName evidence="7">Homeobox domain-containing protein</fullName>
    </recommendedName>
</protein>
<accession>A0AAE9EQZ9</accession>
<feature type="compositionally biased region" description="Polar residues" evidence="6">
    <location>
        <begin position="303"/>
        <end position="313"/>
    </location>
</feature>
<evidence type="ECO:0000256" key="2">
    <source>
        <dbReference type="ARBA" id="ARBA00005932"/>
    </source>
</evidence>
<keyword evidence="5" id="KW-0371">Homeobox</keyword>
<evidence type="ECO:0000313" key="9">
    <source>
        <dbReference type="Proteomes" id="UP000829354"/>
    </source>
</evidence>
<feature type="compositionally biased region" description="Acidic residues" evidence="6">
    <location>
        <begin position="256"/>
        <end position="265"/>
    </location>
</feature>
<dbReference type="Pfam" id="PF07403">
    <property type="entry name" value="DUF1505"/>
    <property type="match status" value="1"/>
</dbReference>
<dbReference type="GO" id="GO:0005634">
    <property type="term" value="C:nucleus"/>
    <property type="evidence" value="ECO:0007669"/>
    <property type="project" value="UniProtKB-SubCell"/>
</dbReference>
<keyword evidence="4" id="KW-0732">Signal</keyword>
<proteinExistence type="inferred from homology"/>
<feature type="region of interest" description="Disordered" evidence="6">
    <location>
        <begin position="208"/>
        <end position="265"/>
    </location>
</feature>
<feature type="compositionally biased region" description="Acidic residues" evidence="6">
    <location>
        <begin position="208"/>
        <end position="232"/>
    </location>
</feature>
<sequence>MNAGPNNRYLSAERVNQLAKDFYCEPTKLRNWFSHRRQAVKADPQTPPDEILTKIYESDNSFMEYGNKELLEKTKWSEEKIGNWFTQRRLQNGPLKETVIEPVLESLFLKQQFIGKQEENELEKTTGISWFIMHPWFKKKRQEVIRQHLGGSIANLPTEMMMLKAHYRQSDTFDLALRRKIAAEMDFHDEDVTDFFSELTTAYQEFMEEQENEEDVEEMADAQDPEQEEMQDSQDHVESDIPYSRNEVADNQQGQDEAEEMEYDEENGALPDWEYLNAHYSQNAPNVLELEVQNVPEFVAEETVSSPSTSNDSVTEEGSQEADQDVEILGILPQPIVVAPRIKVEDQGPAPPERIVYELQDRLLEFQNEEHAPGPIPLRRVKTTMAEIIKIDMCGLLRGTHDTGFVCKEQLQEYKVYDPVTREPLVLPFNGSADLSSWSRCQVQEFLGQILLSNTAQSVVSKYLEKFELLTFEAKTVQFFEELNSLFSHRNQGIKWSEYEKISREREVTWKLRHNDDCNISTYYKKTVTIVPETSTEPFNGVAQCTKTPCDATEKITVDCATAFGEKLSQIE</sequence>
<dbReference type="Proteomes" id="UP000829354">
    <property type="component" value="Chromosome IV"/>
</dbReference>
<feature type="domain" description="Homeobox" evidence="7">
    <location>
        <begin position="1"/>
        <end position="43"/>
    </location>
</feature>
<dbReference type="PROSITE" id="PS50071">
    <property type="entry name" value="HOMEOBOX_2"/>
    <property type="match status" value="1"/>
</dbReference>
<keyword evidence="3" id="KW-0964">Secreted</keyword>
<dbReference type="EMBL" id="CP092623">
    <property type="protein sequence ID" value="UMM26980.1"/>
    <property type="molecule type" value="Genomic_DNA"/>
</dbReference>
<gene>
    <name evidence="8" type="ORF">L5515_010457</name>
</gene>
<evidence type="ECO:0000256" key="4">
    <source>
        <dbReference type="ARBA" id="ARBA00022729"/>
    </source>
</evidence>
<evidence type="ECO:0000256" key="3">
    <source>
        <dbReference type="ARBA" id="ARBA00022525"/>
    </source>
</evidence>
<evidence type="ECO:0000313" key="8">
    <source>
        <dbReference type="EMBL" id="UMM26980.1"/>
    </source>
</evidence>
<feature type="DNA-binding region" description="Homeobox" evidence="5">
    <location>
        <begin position="3"/>
        <end position="44"/>
    </location>
</feature>
<keyword evidence="5" id="KW-0539">Nucleus</keyword>
<evidence type="ECO:0000256" key="5">
    <source>
        <dbReference type="PROSITE-ProRule" id="PRU00108"/>
    </source>
</evidence>
<dbReference type="AlphaFoldDB" id="A0AAE9EQZ9"/>